<sequence length="166" mass="18229">MSGLTFLDVYFIQRATTLRRLAATNNPMTLHQVKKIFNNYFLCRVIELLASDILYCWAASVLQTNLILGRQRSDKDENGIPDYTDGGSDMDLLLLSAGILDVLEALPYTRATFGTCVGSCLCQCNLHLSADYGDLGYWPTGCSTDGENTSQDDVGYYSTHFGPTGG</sequence>
<reference evidence="1" key="2">
    <citation type="submission" date="2018-03" db="EMBL/GenBank/DDBJ databases">
        <title>The Triticum urartu genome reveals the dynamic nature of wheat genome evolution.</title>
        <authorList>
            <person name="Ling H."/>
            <person name="Ma B."/>
            <person name="Shi X."/>
            <person name="Liu H."/>
            <person name="Dong L."/>
            <person name="Sun H."/>
            <person name="Cao Y."/>
            <person name="Gao Q."/>
            <person name="Zheng S."/>
            <person name="Li Y."/>
            <person name="Yu Y."/>
            <person name="Du H."/>
            <person name="Qi M."/>
            <person name="Li Y."/>
            <person name="Yu H."/>
            <person name="Cui Y."/>
            <person name="Wang N."/>
            <person name="Chen C."/>
            <person name="Wu H."/>
            <person name="Zhao Y."/>
            <person name="Zhang J."/>
            <person name="Li Y."/>
            <person name="Zhou W."/>
            <person name="Zhang B."/>
            <person name="Hu W."/>
            <person name="Eijk M."/>
            <person name="Tang J."/>
            <person name="Witsenboer H."/>
            <person name="Zhao S."/>
            <person name="Li Z."/>
            <person name="Zhang A."/>
            <person name="Wang D."/>
            <person name="Liang C."/>
        </authorList>
    </citation>
    <scope>NUCLEOTIDE SEQUENCE [LARGE SCALE GENOMIC DNA]</scope>
    <source>
        <strain evidence="1">cv. G1812</strain>
    </source>
</reference>
<evidence type="ECO:0000313" key="1">
    <source>
        <dbReference type="EnsemblPlants" id="TuG1812G0100001449.01.T08"/>
    </source>
</evidence>
<reference evidence="2" key="1">
    <citation type="journal article" date="2013" name="Nature">
        <title>Draft genome of the wheat A-genome progenitor Triticum urartu.</title>
        <authorList>
            <person name="Ling H.Q."/>
            <person name="Zhao S."/>
            <person name="Liu D."/>
            <person name="Wang J."/>
            <person name="Sun H."/>
            <person name="Zhang C."/>
            <person name="Fan H."/>
            <person name="Li D."/>
            <person name="Dong L."/>
            <person name="Tao Y."/>
            <person name="Gao C."/>
            <person name="Wu H."/>
            <person name="Li Y."/>
            <person name="Cui Y."/>
            <person name="Guo X."/>
            <person name="Zheng S."/>
            <person name="Wang B."/>
            <person name="Yu K."/>
            <person name="Liang Q."/>
            <person name="Yang W."/>
            <person name="Lou X."/>
            <person name="Chen J."/>
            <person name="Feng M."/>
            <person name="Jian J."/>
            <person name="Zhang X."/>
            <person name="Luo G."/>
            <person name="Jiang Y."/>
            <person name="Liu J."/>
            <person name="Wang Z."/>
            <person name="Sha Y."/>
            <person name="Zhang B."/>
            <person name="Wu H."/>
            <person name="Tang D."/>
            <person name="Shen Q."/>
            <person name="Xue P."/>
            <person name="Zou S."/>
            <person name="Wang X."/>
            <person name="Liu X."/>
            <person name="Wang F."/>
            <person name="Yang Y."/>
            <person name="An X."/>
            <person name="Dong Z."/>
            <person name="Zhang K."/>
            <person name="Zhang X."/>
            <person name="Luo M.C."/>
            <person name="Dvorak J."/>
            <person name="Tong Y."/>
            <person name="Wang J."/>
            <person name="Yang H."/>
            <person name="Li Z."/>
            <person name="Wang D."/>
            <person name="Zhang A."/>
            <person name="Wang J."/>
        </authorList>
    </citation>
    <scope>NUCLEOTIDE SEQUENCE</scope>
    <source>
        <strain evidence="2">cv. G1812</strain>
    </source>
</reference>
<proteinExistence type="predicted"/>
<dbReference type="Proteomes" id="UP000015106">
    <property type="component" value="Chromosome 1"/>
</dbReference>
<organism evidence="1 2">
    <name type="scientific">Triticum urartu</name>
    <name type="common">Red wild einkorn</name>
    <name type="synonym">Crithodium urartu</name>
    <dbReference type="NCBI Taxonomy" id="4572"/>
    <lineage>
        <taxon>Eukaryota</taxon>
        <taxon>Viridiplantae</taxon>
        <taxon>Streptophyta</taxon>
        <taxon>Embryophyta</taxon>
        <taxon>Tracheophyta</taxon>
        <taxon>Spermatophyta</taxon>
        <taxon>Magnoliopsida</taxon>
        <taxon>Liliopsida</taxon>
        <taxon>Poales</taxon>
        <taxon>Poaceae</taxon>
        <taxon>BOP clade</taxon>
        <taxon>Pooideae</taxon>
        <taxon>Triticodae</taxon>
        <taxon>Triticeae</taxon>
        <taxon>Triticinae</taxon>
        <taxon>Triticum</taxon>
    </lineage>
</organism>
<dbReference type="Gramene" id="TuG1812G0100001449.01.T08">
    <property type="protein sequence ID" value="TuG1812G0100001449.01.T08"/>
    <property type="gene ID" value="TuG1812G0100001449.01"/>
</dbReference>
<accession>A0A8R7JXD7</accession>
<dbReference type="EnsemblPlants" id="TuG1812G0100001449.01.T08">
    <property type="protein sequence ID" value="TuG1812G0100001449.01.T08"/>
    <property type="gene ID" value="TuG1812G0100001449.01"/>
</dbReference>
<name>A0A8R7JXD7_TRIUA</name>
<keyword evidence="2" id="KW-1185">Reference proteome</keyword>
<protein>
    <submittedName>
        <fullName evidence="1">Uncharacterized protein</fullName>
    </submittedName>
</protein>
<reference evidence="1" key="3">
    <citation type="submission" date="2022-06" db="UniProtKB">
        <authorList>
            <consortium name="EnsemblPlants"/>
        </authorList>
    </citation>
    <scope>IDENTIFICATION</scope>
</reference>
<dbReference type="AlphaFoldDB" id="A0A8R7JXD7"/>
<evidence type="ECO:0000313" key="2">
    <source>
        <dbReference type="Proteomes" id="UP000015106"/>
    </source>
</evidence>